<dbReference type="EMBL" id="NFSB01000086">
    <property type="protein sequence ID" value="OUM26973.1"/>
    <property type="molecule type" value="Genomic_DNA"/>
</dbReference>
<reference evidence="1 2" key="1">
    <citation type="submission" date="2017-05" db="EMBL/GenBank/DDBJ databases">
        <title>Whole genome sequence of Pseudomonas putida isolate 1312 commercialized as a biostimulant.</title>
        <authorList>
            <person name="Crovadore J."/>
            <person name="Blanc P."/>
            <person name="Chablais R."/>
            <person name="Cochard B."/>
            <person name="Grizard D."/>
            <person name="Lefort F."/>
        </authorList>
    </citation>
    <scope>NUCLEOTIDE SEQUENCE [LARGE SCALE GENOMIC DNA]</scope>
    <source>
        <strain evidence="1 2">1312</strain>
    </source>
</reference>
<sequence>MVVTSPPMEYYIAGYVSSNGAQAQPKSAVHAQALLLSPLVTFCDRGGREEEVELMPVGTQATWGAEGPLRGELLSKGGKHYYNPPQSMAPAAEVQYKEGGDTLIPAALRSTLATPTAIDVIKASAGGTTAYATFVIKWVHPTHFIRVAKQDNGLKLSLFYFNIDQEETAVPNSLVSWEVIAGNGTLDSGVFKPAVRNPSPYSVIMGVDKRIEDSWRWGLTIIAYPMLDIDTLVDHYSR</sequence>
<comment type="caution">
    <text evidence="1">The sequence shown here is derived from an EMBL/GenBank/DDBJ whole genome shotgun (WGS) entry which is preliminary data.</text>
</comment>
<proteinExistence type="predicted"/>
<gene>
    <name evidence="1" type="ORF">B8W72_22655</name>
</gene>
<organism evidence="1 2">
    <name type="scientific">Pseudomonas putida</name>
    <name type="common">Arthrobacter siderocapsulatus</name>
    <dbReference type="NCBI Taxonomy" id="303"/>
    <lineage>
        <taxon>Bacteria</taxon>
        <taxon>Pseudomonadati</taxon>
        <taxon>Pseudomonadota</taxon>
        <taxon>Gammaproteobacteria</taxon>
        <taxon>Pseudomonadales</taxon>
        <taxon>Pseudomonadaceae</taxon>
        <taxon>Pseudomonas</taxon>
    </lineage>
</organism>
<protein>
    <submittedName>
        <fullName evidence="1">Uncharacterized protein</fullName>
    </submittedName>
</protein>
<dbReference type="Proteomes" id="UP000196082">
    <property type="component" value="Unassembled WGS sequence"/>
</dbReference>
<evidence type="ECO:0000313" key="1">
    <source>
        <dbReference type="EMBL" id="OUM26973.1"/>
    </source>
</evidence>
<dbReference type="AlphaFoldDB" id="A0A1Y3KVD8"/>
<evidence type="ECO:0000313" key="2">
    <source>
        <dbReference type="Proteomes" id="UP000196082"/>
    </source>
</evidence>
<name>A0A1Y3KVD8_PSEPU</name>
<accession>A0A1Y3KVD8</accession>